<evidence type="ECO:0000256" key="1">
    <source>
        <dbReference type="SAM" id="Phobius"/>
    </source>
</evidence>
<organism evidence="2 3">
    <name type="scientific">Microbacterium natoriense</name>
    <dbReference type="NCBI Taxonomy" id="284570"/>
    <lineage>
        <taxon>Bacteria</taxon>
        <taxon>Bacillati</taxon>
        <taxon>Actinomycetota</taxon>
        <taxon>Actinomycetes</taxon>
        <taxon>Micrococcales</taxon>
        <taxon>Microbacteriaceae</taxon>
        <taxon>Microbacterium</taxon>
    </lineage>
</organism>
<accession>A0AAW8ET34</accession>
<dbReference type="EMBL" id="JAUSXV010000001">
    <property type="protein sequence ID" value="MDQ0646084.1"/>
    <property type="molecule type" value="Genomic_DNA"/>
</dbReference>
<feature type="transmembrane region" description="Helical" evidence="1">
    <location>
        <begin position="36"/>
        <end position="60"/>
    </location>
</feature>
<evidence type="ECO:0000313" key="3">
    <source>
        <dbReference type="Proteomes" id="UP001244427"/>
    </source>
</evidence>
<evidence type="ECO:0000313" key="2">
    <source>
        <dbReference type="EMBL" id="MDQ0646084.1"/>
    </source>
</evidence>
<comment type="caution">
    <text evidence="2">The sequence shown here is derived from an EMBL/GenBank/DDBJ whole genome shotgun (WGS) entry which is preliminary data.</text>
</comment>
<name>A0AAW8ET34_9MICO</name>
<reference evidence="2 3" key="1">
    <citation type="submission" date="2023-07" db="EMBL/GenBank/DDBJ databases">
        <title>Comparative genomics of wheat-associated soil bacteria to identify genetic determinants of phenazine resistance.</title>
        <authorList>
            <person name="Mouncey N."/>
        </authorList>
    </citation>
    <scope>NUCLEOTIDE SEQUENCE [LARGE SCALE GENOMIC DNA]</scope>
    <source>
        <strain evidence="2 3">W4I9-1</strain>
    </source>
</reference>
<sequence>MNWTGVRATTAVSAFLLGLLLGAFAPALLPLPGSFATVYFGVLLIPLPLCVMLIVTAVLFGRVRENGAETIAARAEGIASGTLRSETTSALVWRVPMLARTGPVGTMLQSPTVAPARLVQFRVLPANSTARLAHALVPVHITLAKGMPAALLLDRAHPDLALLDDRATPETLAAVNADPRWTTTKFPSAFAHQGGRELLIGLAAGFVTAVIIALILNAAY</sequence>
<proteinExistence type="predicted"/>
<keyword evidence="1" id="KW-0812">Transmembrane</keyword>
<keyword evidence="3" id="KW-1185">Reference proteome</keyword>
<protein>
    <submittedName>
        <fullName evidence="2">Tetrahydromethanopterin S-methyltransferase subunit F</fullName>
    </submittedName>
</protein>
<dbReference type="Proteomes" id="UP001244427">
    <property type="component" value="Unassembled WGS sequence"/>
</dbReference>
<dbReference type="AlphaFoldDB" id="A0AAW8ET34"/>
<keyword evidence="1" id="KW-0472">Membrane</keyword>
<dbReference type="RefSeq" id="WP_292904694.1">
    <property type="nucleotide sequence ID" value="NZ_JAUSXV010000001.1"/>
</dbReference>
<keyword evidence="1" id="KW-1133">Transmembrane helix</keyword>
<feature type="transmembrane region" description="Helical" evidence="1">
    <location>
        <begin position="198"/>
        <end position="219"/>
    </location>
</feature>
<gene>
    <name evidence="2" type="ORF">QFZ53_000280</name>
</gene>